<dbReference type="AlphaFoldDB" id="A0A1H6XZ07"/>
<dbReference type="EMBL" id="FNXY01000006">
    <property type="protein sequence ID" value="SEJ34281.1"/>
    <property type="molecule type" value="Genomic_DNA"/>
</dbReference>
<evidence type="ECO:0000313" key="2">
    <source>
        <dbReference type="Proteomes" id="UP000199532"/>
    </source>
</evidence>
<sequence>MLNSYRDEIYEIIRQNRLEKKVLKSDVTDGILLTFDPNQQLWIKITETTSFHWFNIERTRFEKNYPVKTAQSIDFDSVMTELNTWIDCIEKWTTEESYMDPWEKRYKRYKLPKELSSGIKTIDFKENVPFSEPEKLLTSMIWISPKNMFRKSVFQPTGLMIWKENWTY</sequence>
<proteinExistence type="predicted"/>
<dbReference type="RefSeq" id="WP_090338279.1">
    <property type="nucleotide sequence ID" value="NZ_FNXY01000006.1"/>
</dbReference>
<protein>
    <submittedName>
        <fullName evidence="1">Uncharacterized protein</fullName>
    </submittedName>
</protein>
<accession>A0A1H6XZ07</accession>
<dbReference type="STRING" id="408657.SAMN04487995_4309"/>
<gene>
    <name evidence="1" type="ORF">SAMN04487995_4309</name>
</gene>
<organism evidence="1 2">
    <name type="scientific">Dyadobacter koreensis</name>
    <dbReference type="NCBI Taxonomy" id="408657"/>
    <lineage>
        <taxon>Bacteria</taxon>
        <taxon>Pseudomonadati</taxon>
        <taxon>Bacteroidota</taxon>
        <taxon>Cytophagia</taxon>
        <taxon>Cytophagales</taxon>
        <taxon>Spirosomataceae</taxon>
        <taxon>Dyadobacter</taxon>
    </lineage>
</organism>
<reference evidence="1 2" key="1">
    <citation type="submission" date="2016-10" db="EMBL/GenBank/DDBJ databases">
        <authorList>
            <person name="de Groot N.N."/>
        </authorList>
    </citation>
    <scope>NUCLEOTIDE SEQUENCE [LARGE SCALE GENOMIC DNA]</scope>
    <source>
        <strain evidence="1 2">DSM 19938</strain>
    </source>
</reference>
<dbReference type="Proteomes" id="UP000199532">
    <property type="component" value="Unassembled WGS sequence"/>
</dbReference>
<keyword evidence="2" id="KW-1185">Reference proteome</keyword>
<name>A0A1H6XZ07_9BACT</name>
<evidence type="ECO:0000313" key="1">
    <source>
        <dbReference type="EMBL" id="SEJ34281.1"/>
    </source>
</evidence>